<comment type="caution">
    <text evidence="14">The sequence shown here is derived from an EMBL/GenBank/DDBJ whole genome shotgun (WGS) entry which is preliminary data.</text>
</comment>
<sequence length="311" mass="33357">MKMRNLLLIYLLVGSSVILTINNGAVFVNSEDAVEDEVEDDVDVEGEETAVTEEGEEEEEDEGGSEGDASPGASLDADTTILFTKPVTATGSLELPAGNLVELLIGFSNKGEQEFVLEAVDASFRYPMDFAFHIQNFSTIAYNKVVPPSQEATLAYSFIPSETFAGRPFGLSVNLHYRDSLSGAVYKESVYNETVQVVELEEGLDGETFFLYVFLAACAVLMLVAGQQLLASSVGRSGGGGGRRSGAGGLVGSLRGKGSGNYHMETGTNNPNDVDYDWVPPQMLNNLSKSPKQIKQSPRQRKAKRSAGADD</sequence>
<keyword evidence="8" id="KW-0472">Membrane</keyword>
<keyword evidence="6" id="KW-0256">Endoplasmic reticulum</keyword>
<feature type="region of interest" description="Disordered" evidence="12">
    <location>
        <begin position="258"/>
        <end position="311"/>
    </location>
</feature>
<keyword evidence="15" id="KW-1185">Reference proteome</keyword>
<feature type="region of interest" description="Disordered" evidence="12">
    <location>
        <begin position="32"/>
        <end position="72"/>
    </location>
</feature>
<comment type="similarity">
    <text evidence="2">Belongs to the TRAP-alpha family.</text>
</comment>
<feature type="compositionally biased region" description="Polar residues" evidence="12">
    <location>
        <begin position="283"/>
        <end position="297"/>
    </location>
</feature>
<dbReference type="PANTHER" id="PTHR12924">
    <property type="entry name" value="TRANSLOCON-ASSOCIATED PROTEIN, ALPHA SUBUNIT"/>
    <property type="match status" value="1"/>
</dbReference>
<dbReference type="InterPro" id="IPR005595">
    <property type="entry name" value="TRAP_alpha"/>
</dbReference>
<evidence type="ECO:0000256" key="3">
    <source>
        <dbReference type="ARBA" id="ARBA00020280"/>
    </source>
</evidence>
<evidence type="ECO:0000256" key="8">
    <source>
        <dbReference type="ARBA" id="ARBA00023136"/>
    </source>
</evidence>
<name>A0A8K0KDP6_LADFU</name>
<proteinExistence type="inferred from homology"/>
<keyword evidence="5 13" id="KW-0732">Signal</keyword>
<evidence type="ECO:0000256" key="4">
    <source>
        <dbReference type="ARBA" id="ARBA00022692"/>
    </source>
</evidence>
<protein>
    <recommendedName>
        <fullName evidence="3">Translocon-associated protein subunit alpha</fullName>
    </recommendedName>
    <alternativeName>
        <fullName evidence="11">Signal sequence receptor subunit alpha</fullName>
    </alternativeName>
</protein>
<dbReference type="OrthoDB" id="1926781at2759"/>
<feature type="compositionally biased region" description="Acidic residues" evidence="12">
    <location>
        <begin position="32"/>
        <end position="65"/>
    </location>
</feature>
<evidence type="ECO:0000256" key="1">
    <source>
        <dbReference type="ARBA" id="ARBA00004115"/>
    </source>
</evidence>
<dbReference type="GO" id="GO:0005789">
    <property type="term" value="C:endoplasmic reticulum membrane"/>
    <property type="evidence" value="ECO:0007669"/>
    <property type="project" value="UniProtKB-SubCell"/>
</dbReference>
<feature type="signal peptide" evidence="13">
    <location>
        <begin position="1"/>
        <end position="20"/>
    </location>
</feature>
<evidence type="ECO:0000313" key="14">
    <source>
        <dbReference type="EMBL" id="KAG8232542.1"/>
    </source>
</evidence>
<dbReference type="Proteomes" id="UP000792457">
    <property type="component" value="Unassembled WGS sequence"/>
</dbReference>
<dbReference type="PANTHER" id="PTHR12924:SF0">
    <property type="entry name" value="TRANSLOCON-ASSOCIATED PROTEIN SUBUNIT ALPHA"/>
    <property type="match status" value="1"/>
</dbReference>
<evidence type="ECO:0000256" key="7">
    <source>
        <dbReference type="ARBA" id="ARBA00022989"/>
    </source>
</evidence>
<accession>A0A8K0KDP6</accession>
<comment type="function">
    <text evidence="9">TRAP proteins are part of a complex whose function is to bind calcium to the ER membrane and thereby regulate the retention of ER resident proteins. May be involved in the recycling of the translocation apparatus after completion of the translocation process or may function as a membrane-bound chaperone facilitating folding of translocated proteins.</text>
</comment>
<evidence type="ECO:0000256" key="13">
    <source>
        <dbReference type="SAM" id="SignalP"/>
    </source>
</evidence>
<reference evidence="14" key="2">
    <citation type="submission" date="2017-10" db="EMBL/GenBank/DDBJ databases">
        <title>Ladona fulva Genome sequencing and assembly.</title>
        <authorList>
            <person name="Murali S."/>
            <person name="Richards S."/>
            <person name="Bandaranaike D."/>
            <person name="Bellair M."/>
            <person name="Blankenburg K."/>
            <person name="Chao H."/>
            <person name="Dinh H."/>
            <person name="Doddapaneni H."/>
            <person name="Dugan-Rocha S."/>
            <person name="Elkadiri S."/>
            <person name="Gnanaolivu R."/>
            <person name="Hernandez B."/>
            <person name="Skinner E."/>
            <person name="Javaid M."/>
            <person name="Lee S."/>
            <person name="Li M."/>
            <person name="Ming W."/>
            <person name="Munidasa M."/>
            <person name="Muniz J."/>
            <person name="Nguyen L."/>
            <person name="Hughes D."/>
            <person name="Osuji N."/>
            <person name="Pu L.-L."/>
            <person name="Puazo M."/>
            <person name="Qu C."/>
            <person name="Quiroz J."/>
            <person name="Raj R."/>
            <person name="Weissenberger G."/>
            <person name="Xin Y."/>
            <person name="Zou X."/>
            <person name="Han Y."/>
            <person name="Worley K."/>
            <person name="Muzny D."/>
            <person name="Gibbs R."/>
        </authorList>
    </citation>
    <scope>NUCLEOTIDE SEQUENCE</scope>
    <source>
        <strain evidence="14">Sampled in the wild</strain>
    </source>
</reference>
<evidence type="ECO:0000313" key="15">
    <source>
        <dbReference type="Proteomes" id="UP000792457"/>
    </source>
</evidence>
<gene>
    <name evidence="14" type="ORF">J437_LFUL012892</name>
</gene>
<dbReference type="AlphaFoldDB" id="A0A8K0KDP6"/>
<comment type="subunit">
    <text evidence="10">Heterotetramer of TRAP-alpha, TRAP-beta, TRAP-delta and TRAP-gamma. Interacts with palmitoylated calnexin (CALX), the interaction is required for efficient folding of glycosylated proteins.</text>
</comment>
<dbReference type="Pfam" id="PF03896">
    <property type="entry name" value="TRAP_alpha"/>
    <property type="match status" value="1"/>
</dbReference>
<evidence type="ECO:0000256" key="6">
    <source>
        <dbReference type="ARBA" id="ARBA00022824"/>
    </source>
</evidence>
<evidence type="ECO:0000256" key="12">
    <source>
        <dbReference type="SAM" id="MobiDB-lite"/>
    </source>
</evidence>
<evidence type="ECO:0000256" key="9">
    <source>
        <dbReference type="ARBA" id="ARBA00025620"/>
    </source>
</evidence>
<keyword evidence="7" id="KW-1133">Transmembrane helix</keyword>
<keyword evidence="4" id="KW-0812">Transmembrane</keyword>
<comment type="subcellular location">
    <subcellularLocation>
        <location evidence="1">Endoplasmic reticulum membrane</location>
        <topology evidence="1">Single-pass type I membrane protein</topology>
    </subcellularLocation>
</comment>
<evidence type="ECO:0000256" key="2">
    <source>
        <dbReference type="ARBA" id="ARBA00006776"/>
    </source>
</evidence>
<reference evidence="14" key="1">
    <citation type="submission" date="2013-04" db="EMBL/GenBank/DDBJ databases">
        <authorList>
            <person name="Qu J."/>
            <person name="Murali S.C."/>
            <person name="Bandaranaike D."/>
            <person name="Bellair M."/>
            <person name="Blankenburg K."/>
            <person name="Chao H."/>
            <person name="Dinh H."/>
            <person name="Doddapaneni H."/>
            <person name="Downs B."/>
            <person name="Dugan-Rocha S."/>
            <person name="Elkadiri S."/>
            <person name="Gnanaolivu R.D."/>
            <person name="Hernandez B."/>
            <person name="Javaid M."/>
            <person name="Jayaseelan J.C."/>
            <person name="Lee S."/>
            <person name="Li M."/>
            <person name="Ming W."/>
            <person name="Munidasa M."/>
            <person name="Muniz J."/>
            <person name="Nguyen L."/>
            <person name="Ongeri F."/>
            <person name="Osuji N."/>
            <person name="Pu L.-L."/>
            <person name="Puazo M."/>
            <person name="Qu C."/>
            <person name="Quiroz J."/>
            <person name="Raj R."/>
            <person name="Weissenberger G."/>
            <person name="Xin Y."/>
            <person name="Zou X."/>
            <person name="Han Y."/>
            <person name="Richards S."/>
            <person name="Worley K."/>
            <person name="Muzny D."/>
            <person name="Gibbs R."/>
        </authorList>
    </citation>
    <scope>NUCLEOTIDE SEQUENCE</scope>
    <source>
        <strain evidence="14">Sampled in the wild</strain>
    </source>
</reference>
<evidence type="ECO:0000256" key="10">
    <source>
        <dbReference type="ARBA" id="ARBA00025854"/>
    </source>
</evidence>
<evidence type="ECO:0000256" key="5">
    <source>
        <dbReference type="ARBA" id="ARBA00022729"/>
    </source>
</evidence>
<feature type="chain" id="PRO_5035466659" description="Translocon-associated protein subunit alpha" evidence="13">
    <location>
        <begin position="21"/>
        <end position="311"/>
    </location>
</feature>
<evidence type="ECO:0000256" key="11">
    <source>
        <dbReference type="ARBA" id="ARBA00031071"/>
    </source>
</evidence>
<dbReference type="EMBL" id="KZ308629">
    <property type="protein sequence ID" value="KAG8232542.1"/>
    <property type="molecule type" value="Genomic_DNA"/>
</dbReference>
<organism evidence="14 15">
    <name type="scientific">Ladona fulva</name>
    <name type="common">Scarce chaser dragonfly</name>
    <name type="synonym">Libellula fulva</name>
    <dbReference type="NCBI Taxonomy" id="123851"/>
    <lineage>
        <taxon>Eukaryota</taxon>
        <taxon>Metazoa</taxon>
        <taxon>Ecdysozoa</taxon>
        <taxon>Arthropoda</taxon>
        <taxon>Hexapoda</taxon>
        <taxon>Insecta</taxon>
        <taxon>Pterygota</taxon>
        <taxon>Palaeoptera</taxon>
        <taxon>Odonata</taxon>
        <taxon>Epiprocta</taxon>
        <taxon>Anisoptera</taxon>
        <taxon>Libelluloidea</taxon>
        <taxon>Libellulidae</taxon>
        <taxon>Ladona</taxon>
    </lineage>
</organism>